<organism evidence="2 3">
    <name type="scientific">Brevibacterium casei</name>
    <dbReference type="NCBI Taxonomy" id="33889"/>
    <lineage>
        <taxon>Bacteria</taxon>
        <taxon>Bacillati</taxon>
        <taxon>Actinomycetota</taxon>
        <taxon>Actinomycetes</taxon>
        <taxon>Micrococcales</taxon>
        <taxon>Brevibacteriaceae</taxon>
        <taxon>Brevibacterium</taxon>
    </lineage>
</organism>
<protein>
    <recommendedName>
        <fullName evidence="1">Antitoxin VbhA domain-containing protein</fullName>
    </recommendedName>
</protein>
<dbReference type="RefSeq" id="WP_190246440.1">
    <property type="nucleotide sequence ID" value="NZ_CAACXN010000004.1"/>
</dbReference>
<feature type="domain" description="Antitoxin VbhA" evidence="1">
    <location>
        <begin position="22"/>
        <end position="66"/>
    </location>
</feature>
<evidence type="ECO:0000259" key="1">
    <source>
        <dbReference type="Pfam" id="PF18495"/>
    </source>
</evidence>
<proteinExistence type="predicted"/>
<dbReference type="EMBL" id="CAACXN010000004">
    <property type="protein sequence ID" value="VEW10187.1"/>
    <property type="molecule type" value="Genomic_DNA"/>
</dbReference>
<dbReference type="AlphaFoldDB" id="A0A449CXX1"/>
<evidence type="ECO:0000313" key="2">
    <source>
        <dbReference type="EMBL" id="VEW10187.1"/>
    </source>
</evidence>
<name>A0A449CXX1_9MICO</name>
<reference evidence="2 3" key="1">
    <citation type="submission" date="2019-02" db="EMBL/GenBank/DDBJ databases">
        <authorList>
            <consortium name="Pathogen Informatics"/>
        </authorList>
    </citation>
    <scope>NUCLEOTIDE SEQUENCE [LARGE SCALE GENOMIC DNA]</scope>
    <source>
        <strain evidence="2 3">3012STDY7078520</strain>
    </source>
</reference>
<gene>
    <name evidence="2" type="ORF">NCTC12391_00014</name>
</gene>
<dbReference type="Pfam" id="PF18495">
    <property type="entry name" value="VbhA"/>
    <property type="match status" value="1"/>
</dbReference>
<dbReference type="Proteomes" id="UP000386281">
    <property type="component" value="Unassembled WGS sequence"/>
</dbReference>
<accession>A0A449CXX1</accession>
<sequence length="75" mass="8952">MSARFDIEERWPELFEQLDEMQRHSVVQALAANWHEGWEPNREDVKNLTDRARGAIDHAEYLRRADEAAERFRGK</sequence>
<dbReference type="InterPro" id="IPR041535">
    <property type="entry name" value="VbhA"/>
</dbReference>
<evidence type="ECO:0000313" key="3">
    <source>
        <dbReference type="Proteomes" id="UP000386281"/>
    </source>
</evidence>